<dbReference type="InterPro" id="IPR048869">
    <property type="entry name" value="OCRL-1_2_ASH"/>
</dbReference>
<evidence type="ECO:0000256" key="8">
    <source>
        <dbReference type="ARBA" id="ARBA00023136"/>
    </source>
</evidence>
<feature type="region of interest" description="Disordered" evidence="10">
    <location>
        <begin position="297"/>
        <end position="333"/>
    </location>
</feature>
<keyword evidence="13" id="KW-1185">Reference proteome</keyword>
<dbReference type="CDD" id="cd04380">
    <property type="entry name" value="RhoGAP_OCRL1"/>
    <property type="match status" value="1"/>
</dbReference>
<dbReference type="InterPro" id="IPR000198">
    <property type="entry name" value="RhoGAP_dom"/>
</dbReference>
<dbReference type="PROSITE" id="PS50238">
    <property type="entry name" value="RHOGAP"/>
    <property type="match status" value="1"/>
</dbReference>
<evidence type="ECO:0000256" key="4">
    <source>
        <dbReference type="ARBA" id="ARBA00013044"/>
    </source>
</evidence>
<dbReference type="OrthoDB" id="7862313at2759"/>
<evidence type="ECO:0000256" key="10">
    <source>
        <dbReference type="SAM" id="MobiDB-lite"/>
    </source>
</evidence>
<dbReference type="Gene3D" id="1.10.555.10">
    <property type="entry name" value="Rho GTPase activation protein"/>
    <property type="match status" value="1"/>
</dbReference>
<name>A0A7M7PFK1_STRPU</name>
<evidence type="ECO:0000256" key="2">
    <source>
        <dbReference type="ARBA" id="ARBA00004580"/>
    </source>
</evidence>
<evidence type="ECO:0000256" key="9">
    <source>
        <dbReference type="ARBA" id="ARBA00023329"/>
    </source>
</evidence>
<comment type="similarity">
    <text evidence="3">Belongs to the inositol 1,4,5-trisphosphate 5-phosphatase type II family.</text>
</comment>
<dbReference type="Gene3D" id="2.30.29.110">
    <property type="match status" value="1"/>
</dbReference>
<feature type="compositionally biased region" description="Low complexity" evidence="10">
    <location>
        <begin position="306"/>
        <end position="325"/>
    </location>
</feature>
<dbReference type="EC" id="3.1.3.36" evidence="4"/>
<dbReference type="FunFam" id="2.60.40.10:FF:000132">
    <property type="entry name" value="Inositol polyphosphate 5-phosphatase OCRL-1 isoform b"/>
    <property type="match status" value="1"/>
</dbReference>
<dbReference type="InterPro" id="IPR008936">
    <property type="entry name" value="Rho_GTPase_activation_prot"/>
</dbReference>
<sequence>MDIKIAVQEKLNTAAGEQCIDYLEGTLVPDWLQGKRLLALVHCPTAARGVGEQGLLIFTRPDIIKQSSDLTLVRALPIKGDFSYTIAWPSSETLAKDQAVVRAHIKAAGTNLVMEVPFAQPSSFFFNNVKKSMAACLEKVKQGIVPQFFWMQRYQLQIKGASAQPTPDLLNLTSSTTPTSTDPFGMTSFAPLTSPISPHSTPVPSSTSTASTNPFMSHAKTMPLLDVGGVNAPPPPSMNRVTSDPVLHGYVNLQAQSELASEHNLLDSTDARAPTTKMVHPKPPSISSTSEAWRISQDFGNNAGGSSSSSTSSSSSSSSSSSTSSVDKVGVPGTEFEDGFASLNLERNGSLPIRDNHFQEDQQDARGSTFYTNLDGHAFTAEPRTSLMGSQPDIDTLGYASVKPFKPVGIREEILKRREAEYTFPHDFRAFVGTWNVNGKGATEDLRNWLAADPKPPDMYAIGFQELDLSKEAFLFNDSIREEEWHKRVIMCLHQDGVYIKLKLIRLVGMMLLVFIQERHYPYIDEVIAGTVGTGIMGKMGNKGAVAVRFNFHNTSFCFINSHLAAHMEEYERRNQDYHDICARMKFEREQHQPLGVMQHDVVIWMGDLNYRINDLAVDTVKTLIYNNSFKELLMQDQLNRQRELSRVFKGFDEAPIGFLPTYKYNSGSDEWDSSEKQRVPAWCDRILHRGACIVPKVYRSHMKLRLSDHKPVSALYDIGVKVVDEKKFREVVEEEIRKLDRQENEALPQVTLGRNELKLGELRFMEERVEMVEVANTGQVNTMVEFVAKLDDKSCCKPWLKVEPQSTFMMPGDMIEVKMTAFIDKNTASAFNAGTDTVEDILILHLENGKDYYITVTGSYRPSSFGASLEGLVRMHEPIHEMSASQVVALETNLLTKQKASSADFQSYDIPKEIWMLVDYLFRNGIHKENLFGQEGLHSEVLAIRDFLDTGFPEEIPGSIHSVAESLLVFLASLKEPVIPNKFYQKCLDGANNFTLCKQIMKQLPRCHRNVFKYLTALIRELLMHSDDNRLDAKTLATIFGELFLRCPPEDKEREDAAVRNRTTNRQQITRKKATFVYQFIINEYDD</sequence>
<dbReference type="GO" id="GO:0043005">
    <property type="term" value="C:neuron projection"/>
    <property type="evidence" value="ECO:0000318"/>
    <property type="project" value="GO_Central"/>
</dbReference>
<evidence type="ECO:0000256" key="7">
    <source>
        <dbReference type="ARBA" id="ARBA00023098"/>
    </source>
</evidence>
<dbReference type="Pfam" id="PF22669">
    <property type="entry name" value="Exo_endo_phos2"/>
    <property type="match status" value="1"/>
</dbReference>
<dbReference type="FunFam" id="1.10.555.10:FF:000012">
    <property type="entry name" value="Putative inositol polyphosphate 5-phosphatase OCRL-1"/>
    <property type="match status" value="1"/>
</dbReference>
<dbReference type="PANTHER" id="PTHR11200">
    <property type="entry name" value="INOSITOL 5-PHOSPHATASE"/>
    <property type="match status" value="1"/>
</dbReference>
<dbReference type="InParanoid" id="A0A7M7PFK1"/>
<keyword evidence="7" id="KW-0443">Lipid metabolism</keyword>
<organism evidence="12 13">
    <name type="scientific">Strongylocentrotus purpuratus</name>
    <name type="common">Purple sea urchin</name>
    <dbReference type="NCBI Taxonomy" id="7668"/>
    <lineage>
        <taxon>Eukaryota</taxon>
        <taxon>Metazoa</taxon>
        <taxon>Echinodermata</taxon>
        <taxon>Eleutherozoa</taxon>
        <taxon>Echinozoa</taxon>
        <taxon>Echinoidea</taxon>
        <taxon>Euechinoidea</taxon>
        <taxon>Echinacea</taxon>
        <taxon>Camarodonta</taxon>
        <taxon>Echinidea</taxon>
        <taxon>Strongylocentrotidae</taxon>
        <taxon>Strongylocentrotus</taxon>
    </lineage>
</organism>
<dbReference type="Gene3D" id="3.60.10.10">
    <property type="entry name" value="Endonuclease/exonuclease/phosphatase"/>
    <property type="match status" value="1"/>
</dbReference>
<dbReference type="GO" id="GO:0007165">
    <property type="term" value="P:signal transduction"/>
    <property type="evidence" value="ECO:0007669"/>
    <property type="project" value="InterPro"/>
</dbReference>
<evidence type="ECO:0000313" key="13">
    <source>
        <dbReference type="Proteomes" id="UP000007110"/>
    </source>
</evidence>
<dbReference type="GeneID" id="592451"/>
<protein>
    <recommendedName>
        <fullName evidence="4">phosphoinositide 5-phosphatase</fullName>
        <ecNumber evidence="4">3.1.3.36</ecNumber>
    </recommendedName>
</protein>
<dbReference type="CDD" id="cd09093">
    <property type="entry name" value="INPP5c_INPP5B"/>
    <property type="match status" value="1"/>
</dbReference>
<evidence type="ECO:0000256" key="5">
    <source>
        <dbReference type="ARBA" id="ARBA00022753"/>
    </source>
</evidence>
<dbReference type="GO" id="GO:0031901">
    <property type="term" value="C:early endosome membrane"/>
    <property type="evidence" value="ECO:0007669"/>
    <property type="project" value="UniProtKB-SubCell"/>
</dbReference>
<dbReference type="InterPro" id="IPR037793">
    <property type="entry name" value="OCRL1/INPP5B_INPP5c"/>
</dbReference>
<keyword evidence="9" id="KW-0968">Cytoplasmic vesicle</keyword>
<dbReference type="InterPro" id="IPR031896">
    <property type="entry name" value="INPP5B_PH_dom"/>
</dbReference>
<dbReference type="GO" id="GO:0052745">
    <property type="term" value="F:inositol phosphate phosphatase activity"/>
    <property type="evidence" value="ECO:0007669"/>
    <property type="project" value="InterPro"/>
</dbReference>
<dbReference type="GO" id="GO:0046856">
    <property type="term" value="P:phosphatidylinositol dephosphorylation"/>
    <property type="evidence" value="ECO:0007669"/>
    <property type="project" value="InterPro"/>
</dbReference>
<keyword evidence="6" id="KW-0378">Hydrolase</keyword>
<dbReference type="GO" id="GO:0016020">
    <property type="term" value="C:membrane"/>
    <property type="evidence" value="ECO:0000318"/>
    <property type="project" value="GO_Central"/>
</dbReference>
<dbReference type="SMART" id="SM00324">
    <property type="entry name" value="RhoGAP"/>
    <property type="match status" value="1"/>
</dbReference>
<reference evidence="12" key="2">
    <citation type="submission" date="2021-01" db="UniProtKB">
        <authorList>
            <consortium name="EnsemblMetazoa"/>
        </authorList>
    </citation>
    <scope>IDENTIFICATION</scope>
</reference>
<dbReference type="GO" id="GO:0004439">
    <property type="term" value="F:phosphatidylinositol-4,5-bisphosphate 5-phosphatase activity"/>
    <property type="evidence" value="ECO:0000318"/>
    <property type="project" value="GO_Central"/>
</dbReference>
<dbReference type="SUPFAM" id="SSF48350">
    <property type="entry name" value="GTPase activation domain, GAP"/>
    <property type="match status" value="1"/>
</dbReference>
<dbReference type="SUPFAM" id="SSF56219">
    <property type="entry name" value="DNase I-like"/>
    <property type="match status" value="1"/>
</dbReference>
<keyword evidence="5" id="KW-0967">Endosome</keyword>
<dbReference type="Pfam" id="PF21310">
    <property type="entry name" value="OCRL-like_ASH"/>
    <property type="match status" value="1"/>
</dbReference>
<dbReference type="Pfam" id="PF16776">
    <property type="entry name" value="INPP5B_PH"/>
    <property type="match status" value="1"/>
</dbReference>
<dbReference type="PANTHER" id="PTHR11200:SF300">
    <property type="entry name" value="TYPE II INOSITOL 1,4,5-TRISPHOSPHATE 5-PHOSPHATASE"/>
    <property type="match status" value="1"/>
</dbReference>
<reference evidence="13" key="1">
    <citation type="submission" date="2015-02" db="EMBL/GenBank/DDBJ databases">
        <title>Genome sequencing for Strongylocentrotus purpuratus.</title>
        <authorList>
            <person name="Murali S."/>
            <person name="Liu Y."/>
            <person name="Vee V."/>
            <person name="English A."/>
            <person name="Wang M."/>
            <person name="Skinner E."/>
            <person name="Han Y."/>
            <person name="Muzny D.M."/>
            <person name="Worley K.C."/>
            <person name="Gibbs R.A."/>
        </authorList>
    </citation>
    <scope>NUCLEOTIDE SEQUENCE</scope>
</reference>
<dbReference type="FunFam" id="3.60.10.10:FF:000004">
    <property type="entry name" value="Type II inositol 1,4,5-trisphosphate 5-phosphatase"/>
    <property type="match status" value="1"/>
</dbReference>
<dbReference type="GO" id="GO:0030670">
    <property type="term" value="C:phagocytic vesicle membrane"/>
    <property type="evidence" value="ECO:0007669"/>
    <property type="project" value="UniProtKB-SubCell"/>
</dbReference>
<dbReference type="OMA" id="WDTSEKG"/>
<evidence type="ECO:0000256" key="6">
    <source>
        <dbReference type="ARBA" id="ARBA00022801"/>
    </source>
</evidence>
<proteinExistence type="inferred from homology"/>
<dbReference type="KEGG" id="spu:592451"/>
<dbReference type="GO" id="GO:0005737">
    <property type="term" value="C:cytoplasm"/>
    <property type="evidence" value="ECO:0000318"/>
    <property type="project" value="GO_Central"/>
</dbReference>
<dbReference type="RefSeq" id="XP_030850995.1">
    <property type="nucleotide sequence ID" value="XM_030995135.1"/>
</dbReference>
<evidence type="ECO:0000256" key="1">
    <source>
        <dbReference type="ARBA" id="ARBA00004146"/>
    </source>
</evidence>
<feature type="domain" description="Rho-GAP" evidence="11">
    <location>
        <begin position="889"/>
        <end position="1088"/>
    </location>
</feature>
<dbReference type="Gene3D" id="2.60.40.10">
    <property type="entry name" value="Immunoglobulins"/>
    <property type="match status" value="1"/>
</dbReference>
<dbReference type="EnsemblMetazoa" id="XM_030995135">
    <property type="protein sequence ID" value="XP_030850995"/>
    <property type="gene ID" value="LOC592451"/>
</dbReference>
<feature type="region of interest" description="Disordered" evidence="10">
    <location>
        <begin position="195"/>
        <end position="214"/>
    </location>
</feature>
<evidence type="ECO:0000256" key="3">
    <source>
        <dbReference type="ARBA" id="ARBA00005910"/>
    </source>
</evidence>
<dbReference type="InterPro" id="IPR000300">
    <property type="entry name" value="IPPc"/>
</dbReference>
<evidence type="ECO:0000259" key="11">
    <source>
        <dbReference type="PROSITE" id="PS50238"/>
    </source>
</evidence>
<dbReference type="InterPro" id="IPR046985">
    <property type="entry name" value="IP5"/>
</dbReference>
<comment type="subcellular location">
    <subcellularLocation>
        <location evidence="2">Cytoplasmic vesicle</location>
        <location evidence="2">Phagosome membrane</location>
    </subcellularLocation>
    <subcellularLocation>
        <location evidence="1">Early endosome membrane</location>
    </subcellularLocation>
</comment>
<dbReference type="SMART" id="SM00128">
    <property type="entry name" value="IPPc"/>
    <property type="match status" value="1"/>
</dbReference>
<dbReference type="InterPro" id="IPR047078">
    <property type="entry name" value="RhoGAP_OCRL1"/>
</dbReference>
<keyword evidence="8" id="KW-0472">Membrane</keyword>
<dbReference type="Proteomes" id="UP000007110">
    <property type="component" value="Unassembled WGS sequence"/>
</dbReference>
<dbReference type="InterPro" id="IPR036691">
    <property type="entry name" value="Endo/exonu/phosph_ase_sf"/>
</dbReference>
<dbReference type="AlphaFoldDB" id="A0A7M7PFK1"/>
<dbReference type="Pfam" id="PF00620">
    <property type="entry name" value="RhoGAP"/>
    <property type="match status" value="1"/>
</dbReference>
<accession>A0A7M7PFK1</accession>
<evidence type="ECO:0000313" key="12">
    <source>
        <dbReference type="EnsemblMetazoa" id="XP_030850995"/>
    </source>
</evidence>
<dbReference type="InterPro" id="IPR013783">
    <property type="entry name" value="Ig-like_fold"/>
</dbReference>